<protein>
    <submittedName>
        <fullName evidence="2">Uncharacterized protein</fullName>
    </submittedName>
</protein>
<feature type="transmembrane region" description="Helical" evidence="1">
    <location>
        <begin position="6"/>
        <end position="34"/>
    </location>
</feature>
<dbReference type="Proteomes" id="UP000054359">
    <property type="component" value="Unassembled WGS sequence"/>
</dbReference>
<dbReference type="Gene3D" id="1.20.5.930">
    <property type="entry name" value="Bicelle-embedded integrin alpha(iib) transmembrane segment"/>
    <property type="match status" value="1"/>
</dbReference>
<keyword evidence="1" id="KW-0472">Membrane</keyword>
<proteinExistence type="predicted"/>
<dbReference type="EMBL" id="KK112054">
    <property type="protein sequence ID" value="KFM56621.1"/>
    <property type="molecule type" value="Genomic_DNA"/>
</dbReference>
<keyword evidence="3" id="KW-1185">Reference proteome</keyword>
<gene>
    <name evidence="2" type="ORF">X975_16300</name>
</gene>
<dbReference type="AlphaFoldDB" id="A0A087SUT2"/>
<feature type="non-terminal residue" evidence="2">
    <location>
        <position position="62"/>
    </location>
</feature>
<accession>A0A087SUT2</accession>
<reference evidence="2 3" key="1">
    <citation type="submission" date="2013-11" db="EMBL/GenBank/DDBJ databases">
        <title>Genome sequencing of Stegodyphus mimosarum.</title>
        <authorList>
            <person name="Bechsgaard J."/>
        </authorList>
    </citation>
    <scope>NUCLEOTIDE SEQUENCE [LARGE SCALE GENOMIC DNA]</scope>
</reference>
<evidence type="ECO:0000313" key="3">
    <source>
        <dbReference type="Proteomes" id="UP000054359"/>
    </source>
</evidence>
<sequence length="62" mass="6998">MEVVYSSIYLWIIIGCSLGGAVLLTIIIATLMYIRRRMKRSKKDGDLIDTGYIPGSEFCPQQ</sequence>
<dbReference type="OrthoDB" id="6426313at2759"/>
<evidence type="ECO:0000256" key="1">
    <source>
        <dbReference type="SAM" id="Phobius"/>
    </source>
</evidence>
<evidence type="ECO:0000313" key="2">
    <source>
        <dbReference type="EMBL" id="KFM56621.1"/>
    </source>
</evidence>
<keyword evidence="1" id="KW-1133">Transmembrane helix</keyword>
<name>A0A087SUT2_STEMI</name>
<keyword evidence="1" id="KW-0812">Transmembrane</keyword>
<organism evidence="2 3">
    <name type="scientific">Stegodyphus mimosarum</name>
    <name type="common">African social velvet spider</name>
    <dbReference type="NCBI Taxonomy" id="407821"/>
    <lineage>
        <taxon>Eukaryota</taxon>
        <taxon>Metazoa</taxon>
        <taxon>Ecdysozoa</taxon>
        <taxon>Arthropoda</taxon>
        <taxon>Chelicerata</taxon>
        <taxon>Arachnida</taxon>
        <taxon>Araneae</taxon>
        <taxon>Araneomorphae</taxon>
        <taxon>Entelegynae</taxon>
        <taxon>Eresoidea</taxon>
        <taxon>Eresidae</taxon>
        <taxon>Stegodyphus</taxon>
    </lineage>
</organism>